<evidence type="ECO:0000256" key="3">
    <source>
        <dbReference type="SAM" id="MobiDB-lite"/>
    </source>
</evidence>
<feature type="compositionally biased region" description="Basic and acidic residues" evidence="3">
    <location>
        <begin position="131"/>
        <end position="146"/>
    </location>
</feature>
<evidence type="ECO:0000256" key="2">
    <source>
        <dbReference type="ARBA" id="ARBA00023134"/>
    </source>
</evidence>
<keyword evidence="2" id="KW-0342">GTP-binding</keyword>
<feature type="region of interest" description="Disordered" evidence="3">
    <location>
        <begin position="129"/>
        <end position="152"/>
    </location>
</feature>
<dbReference type="InterPro" id="IPR027417">
    <property type="entry name" value="P-loop_NTPase"/>
</dbReference>
<dbReference type="PROSITE" id="PS51419">
    <property type="entry name" value="RAB"/>
    <property type="match status" value="1"/>
</dbReference>
<dbReference type="InterPro" id="IPR001806">
    <property type="entry name" value="Small_GTPase"/>
</dbReference>
<keyword evidence="4" id="KW-1185">Reference proteome</keyword>
<sequence length="486" mass="54760">MGSCASNNSKGLPQRTVEVPGLKIAVVGDPGVGKSSVLARYVQNQFSPIYIPTRKVAIENLVRKLNVPSHATVPISLWDIPGKEDLPLHKSYFRNLDAVIVTVDLSDVSSIESGKIWRDVVISSATFTQDGEPRNVEEDKDNKDDSEMTNNDVMKSPDKIPFLLLGNKRDLIACQEKEDILISDLDPLSEEKNPAEIQDTQNSESLPFVAKALTEVAQNGFVGSVMVSAKENDLSVHLAIQNFLRKILEKDYHIDRKWKAHEKIVKEKKPRYEFHPMMTKVGIDEIDAQFEVADGIIHRVKSLRLYQNDCFVKFAEHCVDIGVIETTKEASLQNCLVALRDKMASLDLKLKLTLQDDFYTLEVKASSEDAELDTPVRYTIKTFNKEYAVVTRVMLAEYPVAQDKLAQLDKKVSRLCEQHEIPVRSAETATTTMTMSEVTTTGRDLQRTSELVERNRAVVRHVMHECHDSLAHINRSIKQAKAAFVW</sequence>
<keyword evidence="1" id="KW-0547">Nucleotide-binding</keyword>
<reference evidence="5" key="1">
    <citation type="submission" date="2025-08" db="UniProtKB">
        <authorList>
            <consortium name="RefSeq"/>
        </authorList>
    </citation>
    <scope>IDENTIFICATION</scope>
</reference>
<dbReference type="PRINTS" id="PR00449">
    <property type="entry name" value="RASTRNSFRMNG"/>
</dbReference>
<gene>
    <name evidence="5" type="primary">LOC101854829</name>
</gene>
<dbReference type="Pfam" id="PF00071">
    <property type="entry name" value="Ras"/>
    <property type="match status" value="1"/>
</dbReference>
<dbReference type="Proteomes" id="UP000694888">
    <property type="component" value="Unplaced"/>
</dbReference>
<dbReference type="SMART" id="SM00173">
    <property type="entry name" value="RAS"/>
    <property type="match status" value="1"/>
</dbReference>
<evidence type="ECO:0000256" key="1">
    <source>
        <dbReference type="ARBA" id="ARBA00022741"/>
    </source>
</evidence>
<name>A0ABM1AAP8_APLCA</name>
<dbReference type="SMART" id="SM00175">
    <property type="entry name" value="RAB"/>
    <property type="match status" value="1"/>
</dbReference>
<protein>
    <submittedName>
        <fullName evidence="5">Uncharacterized protein LOC101854829</fullName>
    </submittedName>
</protein>
<dbReference type="RefSeq" id="XP_012944091.1">
    <property type="nucleotide sequence ID" value="XM_013088637.2"/>
</dbReference>
<dbReference type="Gene3D" id="3.40.50.300">
    <property type="entry name" value="P-loop containing nucleotide triphosphate hydrolases"/>
    <property type="match status" value="1"/>
</dbReference>
<dbReference type="GeneID" id="101854829"/>
<dbReference type="InterPro" id="IPR050227">
    <property type="entry name" value="Rab"/>
</dbReference>
<evidence type="ECO:0000313" key="4">
    <source>
        <dbReference type="Proteomes" id="UP000694888"/>
    </source>
</evidence>
<dbReference type="PANTHER" id="PTHR47977">
    <property type="entry name" value="RAS-RELATED PROTEIN RAB"/>
    <property type="match status" value="1"/>
</dbReference>
<organism evidence="4 5">
    <name type="scientific">Aplysia californica</name>
    <name type="common">California sea hare</name>
    <dbReference type="NCBI Taxonomy" id="6500"/>
    <lineage>
        <taxon>Eukaryota</taxon>
        <taxon>Metazoa</taxon>
        <taxon>Spiralia</taxon>
        <taxon>Lophotrochozoa</taxon>
        <taxon>Mollusca</taxon>
        <taxon>Gastropoda</taxon>
        <taxon>Heterobranchia</taxon>
        <taxon>Euthyneura</taxon>
        <taxon>Tectipleura</taxon>
        <taxon>Aplysiida</taxon>
        <taxon>Aplysioidea</taxon>
        <taxon>Aplysiidae</taxon>
        <taxon>Aplysia</taxon>
    </lineage>
</organism>
<proteinExistence type="predicted"/>
<accession>A0ABM1AAP8</accession>
<evidence type="ECO:0000313" key="5">
    <source>
        <dbReference type="RefSeq" id="XP_012944091.1"/>
    </source>
</evidence>
<dbReference type="SUPFAM" id="SSF52540">
    <property type="entry name" value="P-loop containing nucleoside triphosphate hydrolases"/>
    <property type="match status" value="1"/>
</dbReference>